<gene>
    <name evidence="5" type="ordered locus">CLJ_B1407</name>
</gene>
<dbReference type="Pfam" id="PF10145">
    <property type="entry name" value="PhageMin_Tail"/>
    <property type="match status" value="1"/>
</dbReference>
<dbReference type="PANTHER" id="PTHR37813:SF1">
    <property type="entry name" value="FELS-2 PROPHAGE PROTEIN"/>
    <property type="match status" value="1"/>
</dbReference>
<proteinExistence type="predicted"/>
<dbReference type="Proteomes" id="UP000002333">
    <property type="component" value="Chromosome"/>
</dbReference>
<dbReference type="KEGG" id="cbi:CLJ_B1407"/>
<dbReference type="RefSeq" id="WP_012720843.1">
    <property type="nucleotide sequence ID" value="NC_012658.1"/>
</dbReference>
<name>A0A3F2ZZ42_CLOB6</name>
<dbReference type="PANTHER" id="PTHR37813">
    <property type="entry name" value="FELS-2 PROPHAGE PROTEIN"/>
    <property type="match status" value="1"/>
</dbReference>
<sequence>MNIARIVDCVIKLRDQMSGTLKTIESNMVGFDKNLNNLGKSAGKIGKDLGRVGSSISNLGDKMKMAAIPIAAAGIASAKMAMDFGENIANINTLLDDPSHLETYKRQVLDVSRQTGMSLDIVAKGMYTAVSSIGDGKETQAIFKTMANAAKAGGAEVNDSVALISAAMKGYGSINDTTAKKISDLAFQTAKLGVTTFPEMAKSMQPLFPLAKNLNFSYEELFGTMATLTGVTGNTSEVSTQLKAVFSNMMKPTKEMSALMQKYGFSNAQAMVKSKGLAGTIDILKKETGGQADKMSKLFSSTEAVTAIMALTGANYSDLINKTKEMGIATGSTDKALEKISSTTKDKFNKSINNLKVTMVEFGEILLPIVTKITDGINRVITELNNLTPAQKKTAVEFGLFMIKATAFVVILGKVTSKVGSTLKSFNKFTRSVKDAGGILKWITSPAHLVVLAITAILIVLALLIIHWKDVCEFTKKAKAKLIELKEQALDKLKNILDTVKEKWKKLNDKINDFKEKLKKAEPQIKSVAKVLGTIFGPALVKTGVQAGIAGGKIAGQFVASVVKTGTQAVINGAKLTGSFIASIIKTGAQAVIAGAKLTGSFIASIIKTGAQAAKTAAIITGKLIVAIIKYALEGWKAVASITAQTIAWIVQKAIVVAHTIGLIALKVAQIGLTGATTVLTGAVNLLNLAFVATPIGWIVLGIAGIITAVVLLYKAWKENWGGIQEKTKEVIDKIKEWWNNLKEFFKNPIKGTIELAKKGAAWVQEKVSGSHATGLQRVPYNGYMAELHEGERVLTKQQTGEWEQGKGSNGININIDKMEVRNDSDIERVAETLARKLNIYQANLA</sequence>
<protein>
    <submittedName>
        <fullName evidence="5">Phage protein</fullName>
    </submittedName>
</protein>
<feature type="domain" description="Phage tail tape measure protein" evidence="4">
    <location>
        <begin position="107"/>
        <end position="299"/>
    </location>
</feature>
<dbReference type="EMBL" id="CP001083">
    <property type="protein sequence ID" value="ACQ53085.1"/>
    <property type="molecule type" value="Genomic_DNA"/>
</dbReference>
<organism evidence="5 6">
    <name type="scientific">Clostridium botulinum (strain 657 / Type Ba4)</name>
    <dbReference type="NCBI Taxonomy" id="515621"/>
    <lineage>
        <taxon>Bacteria</taxon>
        <taxon>Bacillati</taxon>
        <taxon>Bacillota</taxon>
        <taxon>Clostridia</taxon>
        <taxon>Eubacteriales</taxon>
        <taxon>Clostridiaceae</taxon>
        <taxon>Clostridium</taxon>
    </lineage>
</organism>
<evidence type="ECO:0000313" key="5">
    <source>
        <dbReference type="EMBL" id="ACQ53085.1"/>
    </source>
</evidence>
<keyword evidence="3" id="KW-0472">Membrane</keyword>
<feature type="coiled-coil region" evidence="2">
    <location>
        <begin position="483"/>
        <end position="517"/>
    </location>
</feature>
<reference evidence="5 6" key="1">
    <citation type="journal article" date="2007" name="PLoS ONE">
        <title>Analysis of the neurotoxin complex genes in Clostridium botulinum A1-A4 and B1 strains: BoNT/A3, /Ba4 and /B1 clusters are located within plasmids.</title>
        <authorList>
            <person name="Smith T.J."/>
            <person name="Hill K.K."/>
            <person name="Foley B.T."/>
            <person name="Detter J.C."/>
            <person name="Munk A.C."/>
            <person name="Bruce D.C."/>
            <person name="Doggett N.A."/>
            <person name="Smith L.A."/>
            <person name="Marks J.D."/>
            <person name="Xie G."/>
            <person name="Brettin T.S."/>
        </authorList>
    </citation>
    <scope>NUCLEOTIDE SEQUENCE [LARGE SCALE GENOMIC DNA]</scope>
    <source>
        <strain evidence="6">657 / Type Ba4</strain>
    </source>
</reference>
<feature type="transmembrane region" description="Helical" evidence="3">
    <location>
        <begin position="696"/>
        <end position="717"/>
    </location>
</feature>
<dbReference type="AlphaFoldDB" id="A0A3F2ZZ42"/>
<evidence type="ECO:0000256" key="1">
    <source>
        <dbReference type="ARBA" id="ARBA00022612"/>
    </source>
</evidence>
<keyword evidence="3" id="KW-0812">Transmembrane</keyword>
<feature type="transmembrane region" description="Helical" evidence="3">
    <location>
        <begin position="449"/>
        <end position="468"/>
    </location>
</feature>
<keyword evidence="3" id="KW-1133">Transmembrane helix</keyword>
<evidence type="ECO:0000256" key="2">
    <source>
        <dbReference type="SAM" id="Coils"/>
    </source>
</evidence>
<evidence type="ECO:0000256" key="3">
    <source>
        <dbReference type="SAM" id="Phobius"/>
    </source>
</evidence>
<reference evidence="6" key="2">
    <citation type="submission" date="2008-05" db="EMBL/GenBank/DDBJ databases">
        <title>Genome sequence of Clostridium botulinum Ba4 strain 657.</title>
        <authorList>
            <person name="Shrivastava S."/>
            <person name="Brown J.L."/>
            <person name="Bruce D."/>
            <person name="Detter C."/>
            <person name="Munk C."/>
            <person name="Smith L.A."/>
            <person name="Smith T.J."/>
            <person name="Sutton G."/>
            <person name="Brettin T.S."/>
        </authorList>
    </citation>
    <scope>NUCLEOTIDE SEQUENCE [LARGE SCALE GENOMIC DNA]</scope>
    <source>
        <strain evidence="6">657 / Type Ba4</strain>
    </source>
</reference>
<keyword evidence="2" id="KW-0175">Coiled coil</keyword>
<evidence type="ECO:0000313" key="6">
    <source>
        <dbReference type="Proteomes" id="UP000002333"/>
    </source>
</evidence>
<dbReference type="InterPro" id="IPR010090">
    <property type="entry name" value="Phage_tape_meas"/>
</dbReference>
<accession>A0A3F2ZZ42</accession>
<evidence type="ECO:0000259" key="4">
    <source>
        <dbReference type="Pfam" id="PF10145"/>
    </source>
</evidence>
<keyword evidence="1" id="KW-1188">Viral release from host cell</keyword>
<dbReference type="NCBIfam" id="TIGR01760">
    <property type="entry name" value="tape_meas_TP901"/>
    <property type="match status" value="1"/>
</dbReference>